<dbReference type="EMBL" id="JACHCE010000006">
    <property type="protein sequence ID" value="MBB5637907.1"/>
    <property type="molecule type" value="Genomic_DNA"/>
</dbReference>
<proteinExistence type="predicted"/>
<gene>
    <name evidence="1" type="ORF">HDE68_003832</name>
</gene>
<sequence length="36" mass="4231">MSFQIANILAVFVNIWFGPHQEYDKINATEIKHIEL</sequence>
<evidence type="ECO:0000313" key="2">
    <source>
        <dbReference type="Proteomes" id="UP000537204"/>
    </source>
</evidence>
<accession>A0A7W8ZQ69</accession>
<organism evidence="1 2">
    <name type="scientific">Pedobacter cryoconitis</name>
    <dbReference type="NCBI Taxonomy" id="188932"/>
    <lineage>
        <taxon>Bacteria</taxon>
        <taxon>Pseudomonadati</taxon>
        <taxon>Bacteroidota</taxon>
        <taxon>Sphingobacteriia</taxon>
        <taxon>Sphingobacteriales</taxon>
        <taxon>Sphingobacteriaceae</taxon>
        <taxon>Pedobacter</taxon>
    </lineage>
</organism>
<reference evidence="1 2" key="1">
    <citation type="submission" date="2020-08" db="EMBL/GenBank/DDBJ databases">
        <title>Genomic Encyclopedia of Type Strains, Phase IV (KMG-V): Genome sequencing to study the core and pangenomes of soil and plant-associated prokaryotes.</title>
        <authorList>
            <person name="Whitman W."/>
        </authorList>
    </citation>
    <scope>NUCLEOTIDE SEQUENCE [LARGE SCALE GENOMIC DNA]</scope>
    <source>
        <strain evidence="1 2">S3M1</strain>
    </source>
</reference>
<protein>
    <submittedName>
        <fullName evidence="1">Uncharacterized protein</fullName>
    </submittedName>
</protein>
<dbReference type="Proteomes" id="UP000537204">
    <property type="component" value="Unassembled WGS sequence"/>
</dbReference>
<evidence type="ECO:0000313" key="1">
    <source>
        <dbReference type="EMBL" id="MBB5637907.1"/>
    </source>
</evidence>
<comment type="caution">
    <text evidence="1">The sequence shown here is derived from an EMBL/GenBank/DDBJ whole genome shotgun (WGS) entry which is preliminary data.</text>
</comment>
<name>A0A7W8ZQ69_9SPHI</name>
<dbReference type="AlphaFoldDB" id="A0A7W8ZQ69"/>